<dbReference type="GO" id="GO:0030288">
    <property type="term" value="C:outer membrane-bounded periplasmic space"/>
    <property type="evidence" value="ECO:0007669"/>
    <property type="project" value="TreeGrafter"/>
</dbReference>
<evidence type="ECO:0000256" key="1">
    <source>
        <dbReference type="ARBA" id="ARBA00022801"/>
    </source>
</evidence>
<proteinExistence type="predicted"/>
<evidence type="ECO:0000259" key="4">
    <source>
        <dbReference type="PROSITE" id="PS51781"/>
    </source>
</evidence>
<evidence type="ECO:0000256" key="2">
    <source>
        <dbReference type="ARBA" id="ARBA00023316"/>
    </source>
</evidence>
<dbReference type="InterPro" id="IPR002508">
    <property type="entry name" value="MurNAc-LAA_cat"/>
</dbReference>
<dbReference type="Gene3D" id="3.40.630.40">
    <property type="entry name" value="Zn-dependent exopeptidases"/>
    <property type="match status" value="1"/>
</dbReference>
<feature type="domain" description="SH3b" evidence="4">
    <location>
        <begin position="30"/>
        <end position="92"/>
    </location>
</feature>
<dbReference type="SMART" id="SM00646">
    <property type="entry name" value="Ami_3"/>
    <property type="match status" value="1"/>
</dbReference>
<dbReference type="GO" id="GO:0071555">
    <property type="term" value="P:cell wall organization"/>
    <property type="evidence" value="ECO:0007669"/>
    <property type="project" value="UniProtKB-KW"/>
</dbReference>
<dbReference type="RefSeq" id="WP_094884538.1">
    <property type="nucleotide sequence ID" value="NZ_NPMS01000002.1"/>
</dbReference>
<dbReference type="SUPFAM" id="SSF53187">
    <property type="entry name" value="Zn-dependent exopeptidases"/>
    <property type="match status" value="1"/>
</dbReference>
<dbReference type="PANTHER" id="PTHR30404:SF0">
    <property type="entry name" value="N-ACETYLMURAMOYL-L-ALANINE AMIDASE AMIC"/>
    <property type="match status" value="1"/>
</dbReference>
<dbReference type="Pfam" id="PF08239">
    <property type="entry name" value="SH3_3"/>
    <property type="match status" value="2"/>
</dbReference>
<dbReference type="PROSITE" id="PS51781">
    <property type="entry name" value="SH3B"/>
    <property type="match status" value="2"/>
</dbReference>
<keyword evidence="2" id="KW-0961">Cell wall biogenesis/degradation</keyword>
<dbReference type="PANTHER" id="PTHR30404">
    <property type="entry name" value="N-ACETYLMURAMOYL-L-ALANINE AMIDASE"/>
    <property type="match status" value="1"/>
</dbReference>
<feature type="region of interest" description="Disordered" evidence="3">
    <location>
        <begin position="177"/>
        <end position="198"/>
    </location>
</feature>
<gene>
    <name evidence="5" type="ORF">CIL03_05845</name>
</gene>
<dbReference type="EMBL" id="NPMS01000002">
    <property type="protein sequence ID" value="OZU89240.1"/>
    <property type="molecule type" value="Genomic_DNA"/>
</dbReference>
<feature type="compositionally biased region" description="Low complexity" evidence="3">
    <location>
        <begin position="177"/>
        <end position="189"/>
    </location>
</feature>
<keyword evidence="6" id="KW-1185">Reference proteome</keyword>
<protein>
    <submittedName>
        <fullName evidence="5">N-acetylmuramoyl-L-alanine amidase</fullName>
    </submittedName>
</protein>
<dbReference type="AlphaFoldDB" id="A0A265NB20"/>
<dbReference type="OrthoDB" id="9806267at2"/>
<keyword evidence="1" id="KW-0378">Hydrolase</keyword>
<dbReference type="Gene3D" id="2.30.30.40">
    <property type="entry name" value="SH3 Domains"/>
    <property type="match status" value="2"/>
</dbReference>
<feature type="domain" description="SH3b" evidence="4">
    <location>
        <begin position="112"/>
        <end position="174"/>
    </location>
</feature>
<dbReference type="GO" id="GO:0009253">
    <property type="term" value="P:peptidoglycan catabolic process"/>
    <property type="evidence" value="ECO:0007669"/>
    <property type="project" value="InterPro"/>
</dbReference>
<dbReference type="GO" id="GO:0008745">
    <property type="term" value="F:N-acetylmuramoyl-L-alanine amidase activity"/>
    <property type="evidence" value="ECO:0007669"/>
    <property type="project" value="InterPro"/>
</dbReference>
<dbReference type="Proteomes" id="UP000216498">
    <property type="component" value="Unassembled WGS sequence"/>
</dbReference>
<evidence type="ECO:0000313" key="6">
    <source>
        <dbReference type="Proteomes" id="UP000216498"/>
    </source>
</evidence>
<dbReference type="Pfam" id="PF01520">
    <property type="entry name" value="Amidase_3"/>
    <property type="match status" value="1"/>
</dbReference>
<dbReference type="CDD" id="cd02696">
    <property type="entry name" value="MurNAc-LAA"/>
    <property type="match status" value="1"/>
</dbReference>
<dbReference type="InterPro" id="IPR003646">
    <property type="entry name" value="SH3-like_bac-type"/>
</dbReference>
<comment type="caution">
    <text evidence="5">The sequence shown here is derived from an EMBL/GenBank/DDBJ whole genome shotgun (WGS) entry which is preliminary data.</text>
</comment>
<reference evidence="5 6" key="1">
    <citation type="submission" date="2017-08" db="EMBL/GenBank/DDBJ databases">
        <title>Virgibacillus indicus sp. nov. and Virgibacillus profoundi sp. nov, two moderately halophilic bacteria isolated from marine sediment by using the Microfluidic Streak Plate.</title>
        <authorList>
            <person name="Xu B."/>
            <person name="Hu B."/>
            <person name="Wang J."/>
            <person name="Zhu Y."/>
            <person name="Huang L."/>
            <person name="Du W."/>
            <person name="Huang Y."/>
        </authorList>
    </citation>
    <scope>NUCLEOTIDE SEQUENCE [LARGE SCALE GENOMIC DNA]</scope>
    <source>
        <strain evidence="5 6">IO3-P2-C2</strain>
    </source>
</reference>
<dbReference type="InterPro" id="IPR050695">
    <property type="entry name" value="N-acetylmuramoyl_amidase_3"/>
</dbReference>
<organism evidence="5 6">
    <name type="scientific">Virgibacillus indicus</name>
    <dbReference type="NCBI Taxonomy" id="2024554"/>
    <lineage>
        <taxon>Bacteria</taxon>
        <taxon>Bacillati</taxon>
        <taxon>Bacillota</taxon>
        <taxon>Bacilli</taxon>
        <taxon>Bacillales</taxon>
        <taxon>Bacillaceae</taxon>
        <taxon>Virgibacillus</taxon>
    </lineage>
</organism>
<name>A0A265NB20_9BACI</name>
<evidence type="ECO:0000256" key="3">
    <source>
        <dbReference type="SAM" id="MobiDB-lite"/>
    </source>
</evidence>
<dbReference type="SMART" id="SM00287">
    <property type="entry name" value="SH3b"/>
    <property type="match status" value="2"/>
</dbReference>
<sequence>MAVFRHFSIFIGFLLFLFLFIPANSYAESGDTYEVGTTILNVREAPASNAKIIGLLSNGDKVVAFQEKYGWIQTYYGGEAAWIAKHHLIRTSSSSEVNNSTNTSDTSVQAATGEITVTARSVNIRSGPGTNYAIIGGTQAGDTYNIVKTSDKWNQINLGNGSTGWIAGWLTNNATAAESDSTAEESSNTVSVSAKPVKQASNQSLTGYNIVLDPGHGGKDPGAIGLGGVYEKDFISSTASKVAQQLRNAGANVILTRAGDYFVSLNERARISNAYNTHAFVSLHYNAFPIISVNGVSTYYSSTSDKQLAREVQSYLASTVSLHNRGIMQGHYRVLRNSHAPSILLELGFITNPNDLSIIQTADYQNKVAQAVTNGLKNYFHN</sequence>
<accession>A0A265NB20</accession>
<evidence type="ECO:0000313" key="5">
    <source>
        <dbReference type="EMBL" id="OZU89240.1"/>
    </source>
</evidence>